<comment type="caution">
    <text evidence="2">The sequence shown here is derived from an EMBL/GenBank/DDBJ whole genome shotgun (WGS) entry which is preliminary data.</text>
</comment>
<feature type="region of interest" description="Disordered" evidence="1">
    <location>
        <begin position="364"/>
        <end position="384"/>
    </location>
</feature>
<evidence type="ECO:0000313" key="3">
    <source>
        <dbReference type="Proteomes" id="UP001432322"/>
    </source>
</evidence>
<feature type="compositionally biased region" description="Basic and acidic residues" evidence="1">
    <location>
        <begin position="331"/>
        <end position="344"/>
    </location>
</feature>
<feature type="compositionally biased region" description="Polar residues" evidence="1">
    <location>
        <begin position="311"/>
        <end position="322"/>
    </location>
</feature>
<dbReference type="AlphaFoldDB" id="A0AAV5VZL7"/>
<dbReference type="Proteomes" id="UP001432322">
    <property type="component" value="Unassembled WGS sequence"/>
</dbReference>
<sequence length="494" mass="52929">MTTIAELMDLAEIPHMDDYGGILPAPHAPRPSPRRSPVTGELEDIEEEEGERKLLFDQMFHNALTPACSPAQVAFAASNVPIAGANTLFAPRPLVPPPAHLQMDAATRARVFGKKFGPPQATIVICHRCGAAMRVCVRKLKYVDHIKEYPSYRCTRKGCQTFKSMRIVSATTPTALFVPPPPPARIMRIPPSPPTRAPTPPETRAHPAHDVQMPLPQMINPYADIQLNPLPELCLPPAPPHDAQLAPDARQVLPVLTELQPPTATTTAATQSVQQVVGGVASLGCGTPLLVTSPPALLYTTAKSAGAPRLSPSSGYTATGIGQLTPPGKKPTQEPRKRSRYDTCTEEQKEAVAALLKKHVEELERSMHEPTPPNPPQQQLPKRANKTDEIIAVTTTTTAAAMPAISHTNGLAQQPFNNNLLPVTMSNFQPPGSPTRLPPLALPPLRMLQQQAAPPVRKLSSVEMEALQQISTAARTLAAINAMTRTSAAAAAAA</sequence>
<reference evidence="2" key="1">
    <citation type="submission" date="2023-10" db="EMBL/GenBank/DDBJ databases">
        <title>Genome assembly of Pristionchus species.</title>
        <authorList>
            <person name="Yoshida K."/>
            <person name="Sommer R.J."/>
        </authorList>
    </citation>
    <scope>NUCLEOTIDE SEQUENCE</scope>
    <source>
        <strain evidence="2">RS5133</strain>
    </source>
</reference>
<feature type="non-terminal residue" evidence="2">
    <location>
        <position position="494"/>
    </location>
</feature>
<feature type="region of interest" description="Disordered" evidence="1">
    <location>
        <begin position="21"/>
        <end position="43"/>
    </location>
</feature>
<accession>A0AAV5VZL7</accession>
<proteinExistence type="predicted"/>
<evidence type="ECO:0000256" key="1">
    <source>
        <dbReference type="SAM" id="MobiDB-lite"/>
    </source>
</evidence>
<dbReference type="EMBL" id="BTSY01000004">
    <property type="protein sequence ID" value="GMT25042.1"/>
    <property type="molecule type" value="Genomic_DNA"/>
</dbReference>
<keyword evidence="3" id="KW-1185">Reference proteome</keyword>
<organism evidence="2 3">
    <name type="scientific">Pristionchus fissidentatus</name>
    <dbReference type="NCBI Taxonomy" id="1538716"/>
    <lineage>
        <taxon>Eukaryota</taxon>
        <taxon>Metazoa</taxon>
        <taxon>Ecdysozoa</taxon>
        <taxon>Nematoda</taxon>
        <taxon>Chromadorea</taxon>
        <taxon>Rhabditida</taxon>
        <taxon>Rhabditina</taxon>
        <taxon>Diplogasteromorpha</taxon>
        <taxon>Diplogasteroidea</taxon>
        <taxon>Neodiplogasteridae</taxon>
        <taxon>Pristionchus</taxon>
    </lineage>
</organism>
<feature type="region of interest" description="Disordered" evidence="1">
    <location>
        <begin position="179"/>
        <end position="205"/>
    </location>
</feature>
<protein>
    <submittedName>
        <fullName evidence="2">Uncharacterized protein</fullName>
    </submittedName>
</protein>
<name>A0AAV5VZL7_9BILA</name>
<feature type="region of interest" description="Disordered" evidence="1">
    <location>
        <begin position="305"/>
        <end position="344"/>
    </location>
</feature>
<evidence type="ECO:0000313" key="2">
    <source>
        <dbReference type="EMBL" id="GMT25042.1"/>
    </source>
</evidence>
<feature type="compositionally biased region" description="Pro residues" evidence="1">
    <location>
        <begin position="179"/>
        <end position="201"/>
    </location>
</feature>
<gene>
    <name evidence="2" type="ORF">PFISCL1PPCAC_16339</name>
</gene>